<feature type="non-terminal residue" evidence="2">
    <location>
        <position position="162"/>
    </location>
</feature>
<dbReference type="AlphaFoldDB" id="A0A7J6QJU4"/>
<organism evidence="2 3">
    <name type="scientific">Perkinsus olseni</name>
    <name type="common">Perkinsus atlanticus</name>
    <dbReference type="NCBI Taxonomy" id="32597"/>
    <lineage>
        <taxon>Eukaryota</taxon>
        <taxon>Sar</taxon>
        <taxon>Alveolata</taxon>
        <taxon>Perkinsozoa</taxon>
        <taxon>Perkinsea</taxon>
        <taxon>Perkinsida</taxon>
        <taxon>Perkinsidae</taxon>
        <taxon>Perkinsus</taxon>
    </lineage>
</organism>
<accession>A0A7J6QJU4</accession>
<dbReference type="Proteomes" id="UP000574390">
    <property type="component" value="Unassembled WGS sequence"/>
</dbReference>
<proteinExistence type="predicted"/>
<protein>
    <submittedName>
        <fullName evidence="2">Uncharacterized protein</fullName>
    </submittedName>
</protein>
<evidence type="ECO:0000313" key="2">
    <source>
        <dbReference type="EMBL" id="KAF4708553.1"/>
    </source>
</evidence>
<feature type="region of interest" description="Disordered" evidence="1">
    <location>
        <begin position="1"/>
        <end position="29"/>
    </location>
</feature>
<feature type="non-terminal residue" evidence="2">
    <location>
        <position position="1"/>
    </location>
</feature>
<evidence type="ECO:0000313" key="3">
    <source>
        <dbReference type="Proteomes" id="UP000574390"/>
    </source>
</evidence>
<dbReference type="EMBL" id="JABANM010029113">
    <property type="protein sequence ID" value="KAF4708553.1"/>
    <property type="molecule type" value="Genomic_DNA"/>
</dbReference>
<evidence type="ECO:0000256" key="1">
    <source>
        <dbReference type="SAM" id="MobiDB-lite"/>
    </source>
</evidence>
<gene>
    <name evidence="2" type="ORF">FOZ62_014159</name>
</gene>
<reference evidence="2 3" key="1">
    <citation type="submission" date="2020-04" db="EMBL/GenBank/DDBJ databases">
        <title>Perkinsus olseni comparative genomics.</title>
        <authorList>
            <person name="Bogema D.R."/>
        </authorList>
    </citation>
    <scope>NUCLEOTIDE SEQUENCE [LARGE SCALE GENOMIC DNA]</scope>
    <source>
        <strain evidence="2">ATCC PRA-205</strain>
    </source>
</reference>
<comment type="caution">
    <text evidence="2">The sequence shown here is derived from an EMBL/GenBank/DDBJ whole genome shotgun (WGS) entry which is preliminary data.</text>
</comment>
<sequence length="162" mass="18253">LTVAVGKIEEGARTGREAEPPQEVEESLRERLQELEDSVTELMALLGVVDDLAKNQTEMRKTLQSRCDKQAAEMAEEVRRMGERGDERTVEIEKLKGIVGELEEKFGAAVGGRPVGRWREEIEDVRKKMDELRSEFGTDRLSLEEVVDAVKEVQKRLDGATV</sequence>
<feature type="compositionally biased region" description="Basic and acidic residues" evidence="1">
    <location>
        <begin position="7"/>
        <end position="19"/>
    </location>
</feature>
<name>A0A7J6QJU4_PEROL</name>